<accession>A0A0C2S2H9</accession>
<feature type="compositionally biased region" description="Polar residues" evidence="1">
    <location>
        <begin position="162"/>
        <end position="173"/>
    </location>
</feature>
<reference evidence="2 3" key="1">
    <citation type="submission" date="2014-04" db="EMBL/GenBank/DDBJ databases">
        <title>Evolutionary Origins and Diversification of the Mycorrhizal Mutualists.</title>
        <authorList>
            <consortium name="DOE Joint Genome Institute"/>
            <consortium name="Mycorrhizal Genomics Consortium"/>
            <person name="Kohler A."/>
            <person name="Kuo A."/>
            <person name="Nagy L.G."/>
            <person name="Floudas D."/>
            <person name="Copeland A."/>
            <person name="Barry K.W."/>
            <person name="Cichocki N."/>
            <person name="Veneault-Fourrey C."/>
            <person name="LaButti K."/>
            <person name="Lindquist E.A."/>
            <person name="Lipzen A."/>
            <person name="Lundell T."/>
            <person name="Morin E."/>
            <person name="Murat C."/>
            <person name="Riley R."/>
            <person name="Ohm R."/>
            <person name="Sun H."/>
            <person name="Tunlid A."/>
            <person name="Henrissat B."/>
            <person name="Grigoriev I.V."/>
            <person name="Hibbett D.S."/>
            <person name="Martin F."/>
        </authorList>
    </citation>
    <scope>NUCLEOTIDE SEQUENCE [LARGE SCALE GENOMIC DNA]</scope>
    <source>
        <strain evidence="2 3">Koide BX008</strain>
    </source>
</reference>
<organism evidence="2 3">
    <name type="scientific">Amanita muscaria (strain Koide BX008)</name>
    <dbReference type="NCBI Taxonomy" id="946122"/>
    <lineage>
        <taxon>Eukaryota</taxon>
        <taxon>Fungi</taxon>
        <taxon>Dikarya</taxon>
        <taxon>Basidiomycota</taxon>
        <taxon>Agaricomycotina</taxon>
        <taxon>Agaricomycetes</taxon>
        <taxon>Agaricomycetidae</taxon>
        <taxon>Agaricales</taxon>
        <taxon>Pluteineae</taxon>
        <taxon>Amanitaceae</taxon>
        <taxon>Amanita</taxon>
    </lineage>
</organism>
<feature type="non-terminal residue" evidence="2">
    <location>
        <position position="1"/>
    </location>
</feature>
<name>A0A0C2S2H9_AMAMK</name>
<feature type="region of interest" description="Disordered" evidence="1">
    <location>
        <begin position="106"/>
        <end position="230"/>
    </location>
</feature>
<dbReference type="InParanoid" id="A0A0C2S2H9"/>
<evidence type="ECO:0000313" key="3">
    <source>
        <dbReference type="Proteomes" id="UP000054549"/>
    </source>
</evidence>
<evidence type="ECO:0000256" key="1">
    <source>
        <dbReference type="SAM" id="MobiDB-lite"/>
    </source>
</evidence>
<dbReference type="HOGENOM" id="CLU_1207274_0_0_1"/>
<sequence length="230" mass="24968">QPTWSQYGAPPDRRVSVGQTQFPPGPPPHAGQVGREPQRPSPSSHRHGMYTTGTPSVLSQRREGPALAPSALNLDEPAAITYYPQRQPTTSQYWAPSNTGVSVGYINVPPPSVPPHTGLSPSSQMHTIAPPPLPPQRRESPAPAPSALNLNEPAAITYYPLQRQSTPTPSQYWALSDTGVSDVLPHPVSPPHTGQVGRGPQQPRLPPHRYWEYTTTTPPPPDGPWPRDCR</sequence>
<dbReference type="Proteomes" id="UP000054549">
    <property type="component" value="Unassembled WGS sequence"/>
</dbReference>
<dbReference type="EMBL" id="KN818394">
    <property type="protein sequence ID" value="KIL56870.1"/>
    <property type="molecule type" value="Genomic_DNA"/>
</dbReference>
<feature type="region of interest" description="Disordered" evidence="1">
    <location>
        <begin position="1"/>
        <end position="72"/>
    </location>
</feature>
<gene>
    <name evidence="2" type="ORF">M378DRAFT_16677</name>
</gene>
<keyword evidence="3" id="KW-1185">Reference proteome</keyword>
<protein>
    <submittedName>
        <fullName evidence="2">Uncharacterized protein</fullName>
    </submittedName>
</protein>
<dbReference type="AlphaFoldDB" id="A0A0C2S2H9"/>
<proteinExistence type="predicted"/>
<evidence type="ECO:0000313" key="2">
    <source>
        <dbReference type="EMBL" id="KIL56870.1"/>
    </source>
</evidence>